<organism evidence="2 3">
    <name type="scientific">Nocardioides panacisoli</name>
    <dbReference type="NCBI Taxonomy" id="627624"/>
    <lineage>
        <taxon>Bacteria</taxon>
        <taxon>Bacillati</taxon>
        <taxon>Actinomycetota</taxon>
        <taxon>Actinomycetes</taxon>
        <taxon>Propionibacteriales</taxon>
        <taxon>Nocardioidaceae</taxon>
        <taxon>Nocardioides</taxon>
    </lineage>
</organism>
<evidence type="ECO:0000256" key="1">
    <source>
        <dbReference type="SAM" id="MobiDB-lite"/>
    </source>
</evidence>
<evidence type="ECO:0000313" key="2">
    <source>
        <dbReference type="EMBL" id="GAA3829464.1"/>
    </source>
</evidence>
<dbReference type="EMBL" id="BAABAH010000014">
    <property type="protein sequence ID" value="GAA3829464.1"/>
    <property type="molecule type" value="Genomic_DNA"/>
</dbReference>
<accession>A0ABP7IXD9</accession>
<sequence length="175" mass="17845">MTPALLVPDDLQGYGFTAGPTPSDDDSALPCAAPGSPGIDAQVPPQAHGGTELDNNAVGASIVQEIQVYDTPDEAAQAFGLLVDGLNCPSGTLPDGTTIQIKAAGDVTAQVNTNGLGQSTAWQLKSAQFDGIIVATLSQSVATDILYLKAKGADESQLPNPLDVSKVAFQKILAN</sequence>
<reference evidence="3" key="1">
    <citation type="journal article" date="2019" name="Int. J. Syst. Evol. Microbiol.">
        <title>The Global Catalogue of Microorganisms (GCM) 10K type strain sequencing project: providing services to taxonomists for standard genome sequencing and annotation.</title>
        <authorList>
            <consortium name="The Broad Institute Genomics Platform"/>
            <consortium name="The Broad Institute Genome Sequencing Center for Infectious Disease"/>
            <person name="Wu L."/>
            <person name="Ma J."/>
        </authorList>
    </citation>
    <scope>NUCLEOTIDE SEQUENCE [LARGE SCALE GENOMIC DNA]</scope>
    <source>
        <strain evidence="3">JCM 16953</strain>
    </source>
</reference>
<keyword evidence="3" id="KW-1185">Reference proteome</keyword>
<protein>
    <recommendedName>
        <fullName evidence="4">LytR family transcriptional regulator</fullName>
    </recommendedName>
</protein>
<name>A0ABP7IXD9_9ACTN</name>
<comment type="caution">
    <text evidence="2">The sequence shown here is derived from an EMBL/GenBank/DDBJ whole genome shotgun (WGS) entry which is preliminary data.</text>
</comment>
<gene>
    <name evidence="2" type="ORF">GCM10022242_33530</name>
</gene>
<dbReference type="Proteomes" id="UP001501821">
    <property type="component" value="Unassembled WGS sequence"/>
</dbReference>
<evidence type="ECO:0008006" key="4">
    <source>
        <dbReference type="Google" id="ProtNLM"/>
    </source>
</evidence>
<feature type="region of interest" description="Disordered" evidence="1">
    <location>
        <begin position="32"/>
        <end position="54"/>
    </location>
</feature>
<evidence type="ECO:0000313" key="3">
    <source>
        <dbReference type="Proteomes" id="UP001501821"/>
    </source>
</evidence>
<proteinExistence type="predicted"/>